<feature type="compositionally biased region" description="Low complexity" evidence="1">
    <location>
        <begin position="61"/>
        <end position="70"/>
    </location>
</feature>
<feature type="compositionally biased region" description="Basic residues" evidence="1">
    <location>
        <begin position="40"/>
        <end position="49"/>
    </location>
</feature>
<keyword evidence="3" id="KW-1185">Reference proteome</keyword>
<feature type="region of interest" description="Disordered" evidence="1">
    <location>
        <begin position="222"/>
        <end position="394"/>
    </location>
</feature>
<feature type="region of interest" description="Disordered" evidence="1">
    <location>
        <begin position="108"/>
        <end position="129"/>
    </location>
</feature>
<dbReference type="VEuPathDB" id="FungiDB:BD410DRAFT_809518"/>
<gene>
    <name evidence="2" type="ORF">BD410DRAFT_809518</name>
</gene>
<evidence type="ECO:0000313" key="2">
    <source>
        <dbReference type="EMBL" id="TDL14716.1"/>
    </source>
</evidence>
<feature type="region of interest" description="Disordered" evidence="1">
    <location>
        <begin position="145"/>
        <end position="207"/>
    </location>
</feature>
<feature type="compositionally biased region" description="Basic and acidic residues" evidence="1">
    <location>
        <begin position="19"/>
        <end position="39"/>
    </location>
</feature>
<proteinExistence type="predicted"/>
<protein>
    <submittedName>
        <fullName evidence="2">Uncharacterized protein</fullName>
    </submittedName>
</protein>
<organism evidence="2 3">
    <name type="scientific">Rickenella mellea</name>
    <dbReference type="NCBI Taxonomy" id="50990"/>
    <lineage>
        <taxon>Eukaryota</taxon>
        <taxon>Fungi</taxon>
        <taxon>Dikarya</taxon>
        <taxon>Basidiomycota</taxon>
        <taxon>Agaricomycotina</taxon>
        <taxon>Agaricomycetes</taxon>
        <taxon>Hymenochaetales</taxon>
        <taxon>Rickenellaceae</taxon>
        <taxon>Rickenella</taxon>
    </lineage>
</organism>
<feature type="compositionally biased region" description="Basic and acidic residues" evidence="1">
    <location>
        <begin position="171"/>
        <end position="180"/>
    </location>
</feature>
<accession>A0A4Y7PHY1</accession>
<feature type="compositionally biased region" description="Basic and acidic residues" evidence="1">
    <location>
        <begin position="232"/>
        <end position="248"/>
    </location>
</feature>
<feature type="compositionally biased region" description="Basic residues" evidence="1">
    <location>
        <begin position="277"/>
        <end position="286"/>
    </location>
</feature>
<reference evidence="2 3" key="1">
    <citation type="submission" date="2018-06" db="EMBL/GenBank/DDBJ databases">
        <title>A transcriptomic atlas of mushroom development highlights an independent origin of complex multicellularity.</title>
        <authorList>
            <consortium name="DOE Joint Genome Institute"/>
            <person name="Krizsan K."/>
            <person name="Almasi E."/>
            <person name="Merenyi Z."/>
            <person name="Sahu N."/>
            <person name="Viragh M."/>
            <person name="Koszo T."/>
            <person name="Mondo S."/>
            <person name="Kiss B."/>
            <person name="Balint B."/>
            <person name="Kues U."/>
            <person name="Barry K."/>
            <person name="Hegedus J.C."/>
            <person name="Henrissat B."/>
            <person name="Johnson J."/>
            <person name="Lipzen A."/>
            <person name="Ohm R."/>
            <person name="Nagy I."/>
            <person name="Pangilinan J."/>
            <person name="Yan J."/>
            <person name="Xiong Y."/>
            <person name="Grigoriev I.V."/>
            <person name="Hibbett D.S."/>
            <person name="Nagy L.G."/>
        </authorList>
    </citation>
    <scope>NUCLEOTIDE SEQUENCE [LARGE SCALE GENOMIC DNA]</scope>
    <source>
        <strain evidence="2 3">SZMC22713</strain>
    </source>
</reference>
<feature type="compositionally biased region" description="Basic residues" evidence="1">
    <location>
        <begin position="249"/>
        <end position="258"/>
    </location>
</feature>
<evidence type="ECO:0000313" key="3">
    <source>
        <dbReference type="Proteomes" id="UP000294933"/>
    </source>
</evidence>
<feature type="compositionally biased region" description="Basic and acidic residues" evidence="1">
    <location>
        <begin position="360"/>
        <end position="370"/>
    </location>
</feature>
<feature type="compositionally biased region" description="Basic and acidic residues" evidence="1">
    <location>
        <begin position="287"/>
        <end position="300"/>
    </location>
</feature>
<sequence length="457" mass="52096">MHANNAHGQPTATGAAATTRDDGGGSGGGKDDASRAERLARRRRRRRRPTTTCQTPPPPTKTTRTANRRPQAPQRPHGTMEEGQEVEKTTRVKPKGSLVVVVVVVDPPPLATHHHHPPKQRARPTDGHERCRDHVVWWRRGRRRVRRGELSRKARSPSSSAHHHPRTQRARPGDGHERPSDNVGRWRRGRRTVEEGQEVGNTGRVKPKGSLAVIVVVVSPPTPATHHHHAHERCARPTDGFERRSDHTGRRRKVRRCERRRELSRKARSSLSPLSTTHHHPPQRRARPTDGHERRSDRVGRWRRGRRWGRQGESSRKARSPSSSSLSSHHHPHPPTLSTRTTRTARQRPRAHQQPRRRVGKDQEVQDTGRVEPSSNTSVFKTSDKSKTPPKMPVRLSCDTSRCLFGNVATQHLRREDTLRLITRKSRCSSSQFTTNGCFLDFDRFSKFAGHFKYHEN</sequence>
<dbReference type="AlphaFoldDB" id="A0A4Y7PHY1"/>
<feature type="region of interest" description="Disordered" evidence="1">
    <location>
        <begin position="1"/>
        <end position="93"/>
    </location>
</feature>
<dbReference type="Proteomes" id="UP000294933">
    <property type="component" value="Unassembled WGS sequence"/>
</dbReference>
<evidence type="ECO:0000256" key="1">
    <source>
        <dbReference type="SAM" id="MobiDB-lite"/>
    </source>
</evidence>
<dbReference type="EMBL" id="ML170313">
    <property type="protein sequence ID" value="TDL14716.1"/>
    <property type="molecule type" value="Genomic_DNA"/>
</dbReference>
<feature type="compositionally biased region" description="Polar residues" evidence="1">
    <location>
        <begin position="1"/>
        <end position="10"/>
    </location>
</feature>
<name>A0A4Y7PHY1_9AGAM</name>
<feature type="compositionally biased region" description="Basic residues" evidence="1">
    <location>
        <begin position="343"/>
        <end position="359"/>
    </location>
</feature>
<feature type="compositionally biased region" description="Basic residues" evidence="1">
    <location>
        <begin position="112"/>
        <end position="122"/>
    </location>
</feature>